<dbReference type="AlphaFoldDB" id="A7T9S7"/>
<dbReference type="PANTHER" id="PTHR19277">
    <property type="entry name" value="PENTRAXIN"/>
    <property type="match status" value="1"/>
</dbReference>
<dbReference type="InParanoid" id="A7T9S7"/>
<dbReference type="PROSITE" id="PS51828">
    <property type="entry name" value="PTX_2"/>
    <property type="match status" value="1"/>
</dbReference>
<keyword evidence="4" id="KW-1015">Disulfide bond</keyword>
<accession>A7T9S7</accession>
<keyword evidence="3" id="KW-0106">Calcium</keyword>
<evidence type="ECO:0000256" key="6">
    <source>
        <dbReference type="PROSITE-ProRule" id="PRU00122"/>
    </source>
</evidence>
<keyword evidence="2" id="KW-0479">Metal-binding</keyword>
<name>A7T9S7_NEMVE</name>
<dbReference type="PhylomeDB" id="A7T9S7"/>
<dbReference type="KEGG" id="nve:5497520"/>
<evidence type="ECO:0000259" key="8">
    <source>
        <dbReference type="PROSITE" id="PS51828"/>
    </source>
</evidence>
<gene>
    <name evidence="9" type="ORF">NEMVEDRAFT_v1g151622</name>
</gene>
<dbReference type="InterPro" id="IPR051360">
    <property type="entry name" value="Neuronal_Pentraxin_Related"/>
</dbReference>
<evidence type="ECO:0000259" key="7">
    <source>
        <dbReference type="PROSITE" id="PS50025"/>
    </source>
</evidence>
<evidence type="ECO:0000256" key="5">
    <source>
        <dbReference type="ARBA" id="ARBA00023180"/>
    </source>
</evidence>
<evidence type="ECO:0000256" key="4">
    <source>
        <dbReference type="ARBA" id="ARBA00023157"/>
    </source>
</evidence>
<feature type="non-terminal residue" evidence="9">
    <location>
        <position position="98"/>
    </location>
</feature>
<proteinExistence type="predicted"/>
<dbReference type="InterPro" id="IPR001759">
    <property type="entry name" value="PTX_dom"/>
</dbReference>
<keyword evidence="10" id="KW-1185">Reference proteome</keyword>
<dbReference type="PANTHER" id="PTHR19277:SF161">
    <property type="entry name" value="LAMININ G DOMAIN-CONTAINING PROTEIN"/>
    <property type="match status" value="1"/>
</dbReference>
<evidence type="ECO:0000256" key="1">
    <source>
        <dbReference type="ARBA" id="ARBA00001913"/>
    </source>
</evidence>
<comment type="caution">
    <text evidence="6">Lacks conserved residue(s) required for the propagation of feature annotation.</text>
</comment>
<dbReference type="STRING" id="45351.A7T9S7"/>
<comment type="cofactor">
    <cofactor evidence="1">
        <name>Ca(2+)</name>
        <dbReference type="ChEBI" id="CHEBI:29108"/>
    </cofactor>
</comment>
<evidence type="ECO:0000256" key="2">
    <source>
        <dbReference type="ARBA" id="ARBA00022723"/>
    </source>
</evidence>
<protein>
    <recommendedName>
        <fullName evidence="11">Pentaxin</fullName>
    </recommendedName>
</protein>
<dbReference type="GO" id="GO:0046872">
    <property type="term" value="F:metal ion binding"/>
    <property type="evidence" value="ECO:0007669"/>
    <property type="project" value="UniProtKB-KW"/>
</dbReference>
<dbReference type="PROSITE" id="PS50025">
    <property type="entry name" value="LAM_G_DOMAIN"/>
    <property type="match status" value="1"/>
</dbReference>
<evidence type="ECO:0008006" key="11">
    <source>
        <dbReference type="Google" id="ProtNLM"/>
    </source>
</evidence>
<reference evidence="9 10" key="1">
    <citation type="journal article" date="2007" name="Science">
        <title>Sea anemone genome reveals ancestral eumetazoan gene repertoire and genomic organization.</title>
        <authorList>
            <person name="Putnam N.H."/>
            <person name="Srivastava M."/>
            <person name="Hellsten U."/>
            <person name="Dirks B."/>
            <person name="Chapman J."/>
            <person name="Salamov A."/>
            <person name="Terry A."/>
            <person name="Shapiro H."/>
            <person name="Lindquist E."/>
            <person name="Kapitonov V.V."/>
            <person name="Jurka J."/>
            <person name="Genikhovich G."/>
            <person name="Grigoriev I.V."/>
            <person name="Lucas S.M."/>
            <person name="Steele R.E."/>
            <person name="Finnerty J.R."/>
            <person name="Technau U."/>
            <person name="Martindale M.Q."/>
            <person name="Rokhsar D.S."/>
        </authorList>
    </citation>
    <scope>NUCLEOTIDE SEQUENCE [LARGE SCALE GENOMIC DNA]</scope>
    <source>
        <strain evidence="10">CH2 X CH6</strain>
    </source>
</reference>
<organism evidence="9 10">
    <name type="scientific">Nematostella vectensis</name>
    <name type="common">Starlet sea anemone</name>
    <dbReference type="NCBI Taxonomy" id="45351"/>
    <lineage>
        <taxon>Eukaryota</taxon>
        <taxon>Metazoa</taxon>
        <taxon>Cnidaria</taxon>
        <taxon>Anthozoa</taxon>
        <taxon>Hexacorallia</taxon>
        <taxon>Actiniaria</taxon>
        <taxon>Edwardsiidae</taxon>
        <taxon>Nematostella</taxon>
    </lineage>
</organism>
<keyword evidence="5" id="KW-0325">Glycoprotein</keyword>
<feature type="domain" description="Laminin G" evidence="7">
    <location>
        <begin position="1"/>
        <end position="88"/>
    </location>
</feature>
<dbReference type="EMBL" id="DS473596">
    <property type="protein sequence ID" value="EDO27246.1"/>
    <property type="molecule type" value="Genomic_DNA"/>
</dbReference>
<dbReference type="PRINTS" id="PR00895">
    <property type="entry name" value="PENTAXIN"/>
</dbReference>
<dbReference type="Proteomes" id="UP000001593">
    <property type="component" value="Unassembled WGS sequence"/>
</dbReference>
<dbReference type="InterPro" id="IPR013320">
    <property type="entry name" value="ConA-like_dom_sf"/>
</dbReference>
<evidence type="ECO:0000256" key="3">
    <source>
        <dbReference type="ARBA" id="ARBA00022837"/>
    </source>
</evidence>
<evidence type="ECO:0000313" key="9">
    <source>
        <dbReference type="EMBL" id="EDO27246.1"/>
    </source>
</evidence>
<feature type="domain" description="Pentraxin (PTX)" evidence="8">
    <location>
        <begin position="1"/>
        <end position="98"/>
    </location>
</feature>
<dbReference type="HOGENOM" id="CLU_156979_0_0_1"/>
<dbReference type="SUPFAM" id="SSF49899">
    <property type="entry name" value="Concanavalin A-like lectins/glucanases"/>
    <property type="match status" value="1"/>
</dbReference>
<evidence type="ECO:0000313" key="10">
    <source>
        <dbReference type="Proteomes" id="UP000001593"/>
    </source>
</evidence>
<dbReference type="Gene3D" id="2.60.120.200">
    <property type="match status" value="1"/>
</dbReference>
<dbReference type="InterPro" id="IPR001791">
    <property type="entry name" value="Laminin_G"/>
</dbReference>
<sequence length="98" mass="11026">MDDRWHHVTFTWIRGIWELYIDGVSKQNGRSLAESSTFSDVIAIFGQDQDSYGGGFTLNQCFVGSLSGVNVWSRVLNWEEIAKIFGGCNTMDGDAVQW</sequence>
<dbReference type="Pfam" id="PF00354">
    <property type="entry name" value="Pentaxin"/>
    <property type="match status" value="1"/>
</dbReference>